<reference evidence="3" key="1">
    <citation type="submission" date="2021-01" db="EMBL/GenBank/DDBJ databases">
        <title>Genome public.</title>
        <authorList>
            <person name="Liu C."/>
            <person name="Sun Q."/>
        </authorList>
    </citation>
    <scope>NUCLEOTIDE SEQUENCE [LARGE SCALE GENOMIC DNA]</scope>
    <source>
        <strain evidence="3">YIM B02505</strain>
    </source>
</reference>
<dbReference type="InterPro" id="IPR014755">
    <property type="entry name" value="Cu-Rt/internalin_Ig-like"/>
</dbReference>
<dbReference type="Proteomes" id="UP000596739">
    <property type="component" value="Unassembled WGS sequence"/>
</dbReference>
<evidence type="ECO:0008006" key="4">
    <source>
        <dbReference type="Google" id="ProtNLM"/>
    </source>
</evidence>
<accession>A0ABS1EQF2</accession>
<dbReference type="EMBL" id="JAENHN010000038">
    <property type="protein sequence ID" value="MBK1811626.1"/>
    <property type="molecule type" value="Genomic_DNA"/>
</dbReference>
<dbReference type="Gene3D" id="2.60.40.1220">
    <property type="match status" value="1"/>
</dbReference>
<comment type="caution">
    <text evidence="2">The sequence shown here is derived from an EMBL/GenBank/DDBJ whole genome shotgun (WGS) entry which is preliminary data.</text>
</comment>
<evidence type="ECO:0000313" key="3">
    <source>
        <dbReference type="Proteomes" id="UP000596739"/>
    </source>
</evidence>
<proteinExistence type="predicted"/>
<gene>
    <name evidence="2" type="ORF">JHL18_13460</name>
</gene>
<dbReference type="RefSeq" id="WP_200270027.1">
    <property type="nucleotide sequence ID" value="NZ_JAENHN010000038.1"/>
</dbReference>
<organism evidence="2 3">
    <name type="scientific">Clostridium yunnanense</name>
    <dbReference type="NCBI Taxonomy" id="2800325"/>
    <lineage>
        <taxon>Bacteria</taxon>
        <taxon>Bacillati</taxon>
        <taxon>Bacillota</taxon>
        <taxon>Clostridia</taxon>
        <taxon>Eubacteriales</taxon>
        <taxon>Clostridiaceae</taxon>
        <taxon>Clostridium</taxon>
    </lineage>
</organism>
<keyword evidence="1" id="KW-0732">Signal</keyword>
<protein>
    <recommendedName>
        <fullName evidence="4">Lipoprotein</fullName>
    </recommendedName>
</protein>
<sequence>MKKFISSFLILCTLITNINYFGNVRARPMEEYPSVRSNSQEYDQNSIPRLLKSEQISANQIKITFDRDVDKNLAKQPTNYWIKDLKNEEPEGIATVGQNCDADKNNSLTGDIVKIESKNGLGNVYVLTFKNSIPKGEQYKLVICNVTVEGAQPYNGDNGASMFSGKY</sequence>
<evidence type="ECO:0000313" key="2">
    <source>
        <dbReference type="EMBL" id="MBK1811626.1"/>
    </source>
</evidence>
<keyword evidence="3" id="KW-1185">Reference proteome</keyword>
<evidence type="ECO:0000256" key="1">
    <source>
        <dbReference type="ARBA" id="ARBA00022729"/>
    </source>
</evidence>
<name>A0ABS1EQF2_9CLOT</name>